<gene>
    <name evidence="2" type="ORF">SDC9_209327</name>
</gene>
<proteinExistence type="predicted"/>
<dbReference type="EMBL" id="VSSQ01138407">
    <property type="protein sequence ID" value="MPN61589.1"/>
    <property type="molecule type" value="Genomic_DNA"/>
</dbReference>
<feature type="region of interest" description="Disordered" evidence="1">
    <location>
        <begin position="26"/>
        <end position="46"/>
    </location>
</feature>
<dbReference type="AlphaFoldDB" id="A0A645JFZ4"/>
<organism evidence="2">
    <name type="scientific">bioreactor metagenome</name>
    <dbReference type="NCBI Taxonomy" id="1076179"/>
    <lineage>
        <taxon>unclassified sequences</taxon>
        <taxon>metagenomes</taxon>
        <taxon>ecological metagenomes</taxon>
    </lineage>
</organism>
<sequence>MGDEDHRRPGFAGQLFQAVLQRHASEGVERPQRFVQQQHRRTVHQGADQRYALRHTAGEMLRIGVGEFAQPNAFQQRIDQRVLFAAAHGRPEGDVPAHREPGEEIGVLKDEADPRMDAIYDFPVDKDVPGSRVGQSGDDAQQRRFTAAGRPHQ</sequence>
<evidence type="ECO:0000256" key="1">
    <source>
        <dbReference type="SAM" id="MobiDB-lite"/>
    </source>
</evidence>
<dbReference type="AntiFam" id="ANF00095">
    <property type="entry name" value="Shadow ORF (opposite ABC transporters)"/>
</dbReference>
<dbReference type="AntiFam" id="ANF00142">
    <property type="entry name" value="Shadow ORF (opposite yadG)"/>
</dbReference>
<comment type="caution">
    <text evidence="2">The sequence shown here is derived from an EMBL/GenBank/DDBJ whole genome shotgun (WGS) entry which is preliminary data.</text>
</comment>
<protein>
    <submittedName>
        <fullName evidence="2">Uncharacterized protein</fullName>
    </submittedName>
</protein>
<feature type="region of interest" description="Disordered" evidence="1">
    <location>
        <begin position="90"/>
        <end position="153"/>
    </location>
</feature>
<feature type="compositionally biased region" description="Basic and acidic residues" evidence="1">
    <location>
        <begin position="90"/>
        <end position="129"/>
    </location>
</feature>
<accession>A0A645JFZ4</accession>
<evidence type="ECO:0000313" key="2">
    <source>
        <dbReference type="EMBL" id="MPN61589.1"/>
    </source>
</evidence>
<name>A0A645JFZ4_9ZZZZ</name>
<reference evidence="2" key="1">
    <citation type="submission" date="2019-08" db="EMBL/GenBank/DDBJ databases">
        <authorList>
            <person name="Kucharzyk K."/>
            <person name="Murdoch R.W."/>
            <person name="Higgins S."/>
            <person name="Loffler F."/>
        </authorList>
    </citation>
    <scope>NUCLEOTIDE SEQUENCE</scope>
</reference>